<protein>
    <submittedName>
        <fullName evidence="2">TFIIB-like protein</fullName>
    </submittedName>
</protein>
<sequence length="137" mass="14789">MSIPCPHDARPLTIEEAEGHIGHLCETCGGLWLPRQYIESLAHLRNFSAKPFYAAILERPKFRSTIGCPAGCGTLQRKSVKGIDLDFCPGCHGIWFDRGEVAAMLKDYPHTANGGGSSGGDAGDVVDFVLSVLDIFN</sequence>
<dbReference type="RefSeq" id="WP_165904844.1">
    <property type="nucleotide sequence ID" value="NZ_BHVV01000008.1"/>
</dbReference>
<evidence type="ECO:0000259" key="1">
    <source>
        <dbReference type="Pfam" id="PF13453"/>
    </source>
</evidence>
<name>A0A497XA03_9PROT</name>
<feature type="domain" description="Transcription factor zinc-finger" evidence="1">
    <location>
        <begin position="68"/>
        <end position="103"/>
    </location>
</feature>
<reference evidence="2 3" key="1">
    <citation type="submission" date="2018-10" db="EMBL/GenBank/DDBJ databases">
        <title>Genomic Encyclopedia of Type Strains, Phase IV (KMG-IV): sequencing the most valuable type-strain genomes for metagenomic binning, comparative biology and taxonomic classification.</title>
        <authorList>
            <person name="Goeker M."/>
        </authorList>
    </citation>
    <scope>NUCLEOTIDE SEQUENCE [LARGE SCALE GENOMIC DNA]</scope>
    <source>
        <strain evidence="2 3">DSM 26916</strain>
    </source>
</reference>
<accession>A0A497XA03</accession>
<proteinExistence type="predicted"/>
<organism evidence="2 3">
    <name type="scientific">Sulfurisoma sediminicola</name>
    <dbReference type="NCBI Taxonomy" id="1381557"/>
    <lineage>
        <taxon>Bacteria</taxon>
        <taxon>Pseudomonadati</taxon>
        <taxon>Pseudomonadota</taxon>
        <taxon>Betaproteobacteria</taxon>
        <taxon>Nitrosomonadales</taxon>
        <taxon>Sterolibacteriaceae</taxon>
        <taxon>Sulfurisoma</taxon>
    </lineage>
</organism>
<dbReference type="InterPro" id="IPR027392">
    <property type="entry name" value="TF_Znf"/>
</dbReference>
<comment type="caution">
    <text evidence="2">The sequence shown here is derived from an EMBL/GenBank/DDBJ whole genome shotgun (WGS) entry which is preliminary data.</text>
</comment>
<dbReference type="EMBL" id="RCCI01000007">
    <property type="protein sequence ID" value="RLJ62677.1"/>
    <property type="molecule type" value="Genomic_DNA"/>
</dbReference>
<gene>
    <name evidence="2" type="ORF">DFR35_2493</name>
</gene>
<dbReference type="Pfam" id="PF13453">
    <property type="entry name" value="Zn_ribbon_TFIIB"/>
    <property type="match status" value="1"/>
</dbReference>
<dbReference type="AlphaFoldDB" id="A0A497XA03"/>
<dbReference type="Proteomes" id="UP000268908">
    <property type="component" value="Unassembled WGS sequence"/>
</dbReference>
<keyword evidence="3" id="KW-1185">Reference proteome</keyword>
<evidence type="ECO:0000313" key="2">
    <source>
        <dbReference type="EMBL" id="RLJ62677.1"/>
    </source>
</evidence>
<evidence type="ECO:0000313" key="3">
    <source>
        <dbReference type="Proteomes" id="UP000268908"/>
    </source>
</evidence>